<proteinExistence type="predicted"/>
<protein>
    <submittedName>
        <fullName evidence="1">Uncharacterized protein</fullName>
    </submittedName>
</protein>
<reference evidence="1" key="1">
    <citation type="submission" date="2014-11" db="EMBL/GenBank/DDBJ databases">
        <authorList>
            <person name="Amaro Gonzalez C."/>
        </authorList>
    </citation>
    <scope>NUCLEOTIDE SEQUENCE</scope>
</reference>
<dbReference type="EMBL" id="GBXM01076359">
    <property type="protein sequence ID" value="JAH32218.1"/>
    <property type="molecule type" value="Transcribed_RNA"/>
</dbReference>
<accession>A0A0E9RVC1</accession>
<organism evidence="1">
    <name type="scientific">Anguilla anguilla</name>
    <name type="common">European freshwater eel</name>
    <name type="synonym">Muraena anguilla</name>
    <dbReference type="NCBI Taxonomy" id="7936"/>
    <lineage>
        <taxon>Eukaryota</taxon>
        <taxon>Metazoa</taxon>
        <taxon>Chordata</taxon>
        <taxon>Craniata</taxon>
        <taxon>Vertebrata</taxon>
        <taxon>Euteleostomi</taxon>
        <taxon>Actinopterygii</taxon>
        <taxon>Neopterygii</taxon>
        <taxon>Teleostei</taxon>
        <taxon>Anguilliformes</taxon>
        <taxon>Anguillidae</taxon>
        <taxon>Anguilla</taxon>
    </lineage>
</organism>
<dbReference type="AlphaFoldDB" id="A0A0E9RVC1"/>
<sequence length="55" mass="6798">MLKHFRKRIIKCRDYPPSQRILLTLYITKLTTRKEFYFIISQKKANYLHPKLQIC</sequence>
<reference evidence="1" key="2">
    <citation type="journal article" date="2015" name="Fish Shellfish Immunol.">
        <title>Early steps in the European eel (Anguilla anguilla)-Vibrio vulnificus interaction in the gills: Role of the RtxA13 toxin.</title>
        <authorList>
            <person name="Callol A."/>
            <person name="Pajuelo D."/>
            <person name="Ebbesson L."/>
            <person name="Teles M."/>
            <person name="MacKenzie S."/>
            <person name="Amaro C."/>
        </authorList>
    </citation>
    <scope>NUCLEOTIDE SEQUENCE</scope>
</reference>
<name>A0A0E9RVC1_ANGAN</name>
<evidence type="ECO:0000313" key="1">
    <source>
        <dbReference type="EMBL" id="JAH32218.1"/>
    </source>
</evidence>